<keyword evidence="1" id="KW-0472">Membrane</keyword>
<gene>
    <name evidence="3" type="ORF">F2Q69_00049971</name>
    <name evidence="2" type="ORF">F2Q70_00044387</name>
</gene>
<dbReference type="EMBL" id="QGKX02001347">
    <property type="protein sequence ID" value="KAF3522384.1"/>
    <property type="molecule type" value="Genomic_DNA"/>
</dbReference>
<dbReference type="Proteomes" id="UP000712600">
    <property type="component" value="Unassembled WGS sequence"/>
</dbReference>
<keyword evidence="1" id="KW-0812">Transmembrane</keyword>
<dbReference type="EMBL" id="QGKY02000164">
    <property type="protein sequence ID" value="KAF2592219.1"/>
    <property type="molecule type" value="Genomic_DNA"/>
</dbReference>
<name>A0A8S9KDB8_BRACR</name>
<comment type="caution">
    <text evidence="2">The sequence shown here is derived from an EMBL/GenBank/DDBJ whole genome shotgun (WGS) entry which is preliminary data.</text>
</comment>
<keyword evidence="1" id="KW-1133">Transmembrane helix</keyword>
<reference evidence="3" key="2">
    <citation type="submission" date="2019-12" db="EMBL/GenBank/DDBJ databases">
        <title>Genome sequencing and annotation of Brassica cretica.</title>
        <authorList>
            <person name="Studholme D.J."/>
            <person name="Sarris P."/>
        </authorList>
    </citation>
    <scope>NUCLEOTIDE SEQUENCE</scope>
    <source>
        <strain evidence="3">PFS-109/04</strain>
        <tissue evidence="3">Leaf</tissue>
    </source>
</reference>
<dbReference type="AlphaFoldDB" id="A0A8S9KDB8"/>
<accession>A0A8S9KDB8</accession>
<organism evidence="2">
    <name type="scientific">Brassica cretica</name>
    <name type="common">Mustard</name>
    <dbReference type="NCBI Taxonomy" id="69181"/>
    <lineage>
        <taxon>Eukaryota</taxon>
        <taxon>Viridiplantae</taxon>
        <taxon>Streptophyta</taxon>
        <taxon>Embryophyta</taxon>
        <taxon>Tracheophyta</taxon>
        <taxon>Spermatophyta</taxon>
        <taxon>Magnoliopsida</taxon>
        <taxon>eudicotyledons</taxon>
        <taxon>Gunneridae</taxon>
        <taxon>Pentapetalae</taxon>
        <taxon>rosids</taxon>
        <taxon>malvids</taxon>
        <taxon>Brassicales</taxon>
        <taxon>Brassicaceae</taxon>
        <taxon>Brassiceae</taxon>
        <taxon>Brassica</taxon>
    </lineage>
</organism>
<evidence type="ECO:0000256" key="1">
    <source>
        <dbReference type="SAM" id="Phobius"/>
    </source>
</evidence>
<protein>
    <submittedName>
        <fullName evidence="2">Uncharacterized protein</fullName>
    </submittedName>
</protein>
<evidence type="ECO:0000313" key="2">
    <source>
        <dbReference type="EMBL" id="KAF2592219.1"/>
    </source>
</evidence>
<sequence length="126" mass="13245">MVSGGGAPLASPSGFLLVFSFWFPFPFCFQAFVDLWFIDIACPSPFGACGLSLLSLVLGCSHVLSPSVLSIKCTSFSGLFSIIYVLVAERSCSSSWFALSLKEKSGLSHEGLVPGSPPVAQLGSMV</sequence>
<feature type="transmembrane region" description="Helical" evidence="1">
    <location>
        <begin position="15"/>
        <end position="38"/>
    </location>
</feature>
<reference evidence="2" key="1">
    <citation type="submission" date="2019-12" db="EMBL/GenBank/DDBJ databases">
        <title>Genome sequencing and annotation of Brassica cretica.</title>
        <authorList>
            <person name="Studholme D.J."/>
            <person name="Sarris P.F."/>
        </authorList>
    </citation>
    <scope>NUCLEOTIDE SEQUENCE</scope>
    <source>
        <strain evidence="2">PFS-102/07</strain>
        <tissue evidence="2">Leaf</tissue>
    </source>
</reference>
<evidence type="ECO:0000313" key="3">
    <source>
        <dbReference type="EMBL" id="KAF3522384.1"/>
    </source>
</evidence>
<proteinExistence type="predicted"/>